<dbReference type="PROSITE" id="PS50031">
    <property type="entry name" value="EH"/>
    <property type="match status" value="2"/>
</dbReference>
<evidence type="ECO:0000256" key="2">
    <source>
        <dbReference type="ARBA" id="ARBA00022837"/>
    </source>
</evidence>
<dbReference type="Gene3D" id="1.10.238.10">
    <property type="entry name" value="EF-hand"/>
    <property type="match status" value="2"/>
</dbReference>
<dbReference type="PANTHER" id="PTHR11216:SF64">
    <property type="entry name" value="RALBP1-ASSOCIATED EPS DOMAIN-CONTAINING PROTEIN 2"/>
    <property type="match status" value="1"/>
</dbReference>
<dbReference type="PROSITE" id="PS50222">
    <property type="entry name" value="EF_HAND_2"/>
    <property type="match status" value="1"/>
</dbReference>
<dbReference type="PANTHER" id="PTHR11216">
    <property type="entry name" value="EH DOMAIN"/>
    <property type="match status" value="1"/>
</dbReference>
<dbReference type="GO" id="GO:0005509">
    <property type="term" value="F:calcium ion binding"/>
    <property type="evidence" value="ECO:0007669"/>
    <property type="project" value="InterPro"/>
</dbReference>
<feature type="compositionally biased region" description="Polar residues" evidence="3">
    <location>
        <begin position="161"/>
        <end position="175"/>
    </location>
</feature>
<keyword evidence="2" id="KW-0106">Calcium</keyword>
<evidence type="ECO:0000256" key="3">
    <source>
        <dbReference type="SAM" id="MobiDB-lite"/>
    </source>
</evidence>
<dbReference type="GO" id="GO:0006897">
    <property type="term" value="P:endocytosis"/>
    <property type="evidence" value="ECO:0007669"/>
    <property type="project" value="TreeGrafter"/>
</dbReference>
<feature type="domain" description="EH" evidence="4">
    <location>
        <begin position="250"/>
        <end position="339"/>
    </location>
</feature>
<evidence type="ECO:0008006" key="8">
    <source>
        <dbReference type="Google" id="ProtNLM"/>
    </source>
</evidence>
<protein>
    <recommendedName>
        <fullName evidence="8">RalBP1-associated Eps domain-containing protein 2</fullName>
    </recommendedName>
</protein>
<evidence type="ECO:0000259" key="4">
    <source>
        <dbReference type="PROSITE" id="PS50031"/>
    </source>
</evidence>
<feature type="region of interest" description="Disordered" evidence="3">
    <location>
        <begin position="157"/>
        <end position="191"/>
    </location>
</feature>
<dbReference type="GO" id="GO:0016197">
    <property type="term" value="P:endosomal transport"/>
    <property type="evidence" value="ECO:0007669"/>
    <property type="project" value="TreeGrafter"/>
</dbReference>
<sequence length="442" mass="48695">MDPGPPVVPAGQAAGGLYLPLSDHEQKRYSELFSLCQVEGSSRLAADNSKVAELFMASQLPAETLHQITELCGAKHVGFFGPAQFFIALKLIASAQAGLVVRMENIKCELPLACFPSVKFDNLNYGIQPVCIDAQLSKHTSEKGALHSFGEGETKSEVKTFVTSPQKSPFSTSSEYVHGKRRSSPEHHSGAAYETRQPALLQQDGHLPLNYGNQPAPLQSSISRSFSVEREPHDSSESYSEDPWRITEEQREYYTNQFKSLQPDLNSFISGSVARNFFTKSKLPIPELSHIWDLSDVDCDGALTRAEFFAAFHLIVAKKNGYDLPDTLPKTLLSEILNPTPIKPGTDGVYEAYRGTNTVCSARKELETVCEDPANSEPLILFDVETSNKEPKSTTEVPPGQNALKETTVNESKALKESTLIHLGPTEIKKFHSFKTGNMKEN</sequence>
<evidence type="ECO:0000256" key="1">
    <source>
        <dbReference type="ARBA" id="ARBA00022723"/>
    </source>
</evidence>
<dbReference type="Proteomes" id="UP000770717">
    <property type="component" value="Unassembled WGS sequence"/>
</dbReference>
<comment type="caution">
    <text evidence="6">The sequence shown here is derived from an EMBL/GenBank/DDBJ whole genome shotgun (WGS) entry which is preliminary data.</text>
</comment>
<dbReference type="SMART" id="SM00027">
    <property type="entry name" value="EH"/>
    <property type="match status" value="2"/>
</dbReference>
<dbReference type="PROSITE" id="PS00018">
    <property type="entry name" value="EF_HAND_1"/>
    <property type="match status" value="1"/>
</dbReference>
<evidence type="ECO:0000313" key="6">
    <source>
        <dbReference type="EMBL" id="KAG9492669.1"/>
    </source>
</evidence>
<dbReference type="GO" id="GO:0005737">
    <property type="term" value="C:cytoplasm"/>
    <property type="evidence" value="ECO:0007669"/>
    <property type="project" value="TreeGrafter"/>
</dbReference>
<dbReference type="OrthoDB" id="10045710at2759"/>
<dbReference type="InterPro" id="IPR011992">
    <property type="entry name" value="EF-hand-dom_pair"/>
</dbReference>
<dbReference type="AlphaFoldDB" id="A0A8J6FS23"/>
<feature type="domain" description="EF-hand" evidence="5">
    <location>
        <begin position="283"/>
        <end position="318"/>
    </location>
</feature>
<dbReference type="Pfam" id="PF12763">
    <property type="entry name" value="EH"/>
    <property type="match status" value="2"/>
</dbReference>
<gene>
    <name evidence="6" type="ORF">GDO78_000913</name>
</gene>
<dbReference type="InterPro" id="IPR000261">
    <property type="entry name" value="EH_dom"/>
</dbReference>
<feature type="compositionally biased region" description="Basic and acidic residues" evidence="3">
    <location>
        <begin position="227"/>
        <end position="244"/>
    </location>
</feature>
<name>A0A8J6FS23_ELECQ</name>
<evidence type="ECO:0000259" key="5">
    <source>
        <dbReference type="PROSITE" id="PS50222"/>
    </source>
</evidence>
<dbReference type="InterPro" id="IPR018247">
    <property type="entry name" value="EF_Hand_1_Ca_BS"/>
</dbReference>
<feature type="domain" description="EH" evidence="4">
    <location>
        <begin position="25"/>
        <end position="121"/>
    </location>
</feature>
<dbReference type="EMBL" id="WNTK01000001">
    <property type="protein sequence ID" value="KAG9492669.1"/>
    <property type="molecule type" value="Genomic_DNA"/>
</dbReference>
<keyword evidence="1" id="KW-0479">Metal-binding</keyword>
<dbReference type="SUPFAM" id="SSF47473">
    <property type="entry name" value="EF-hand"/>
    <property type="match status" value="2"/>
</dbReference>
<dbReference type="GO" id="GO:0005886">
    <property type="term" value="C:plasma membrane"/>
    <property type="evidence" value="ECO:0007669"/>
    <property type="project" value="TreeGrafter"/>
</dbReference>
<reference evidence="6" key="1">
    <citation type="thesis" date="2020" institute="ProQuest LLC" country="789 East Eisenhower Parkway, Ann Arbor, MI, USA">
        <title>Comparative Genomics and Chromosome Evolution.</title>
        <authorList>
            <person name="Mudd A.B."/>
        </authorList>
    </citation>
    <scope>NUCLEOTIDE SEQUENCE</scope>
    <source>
        <strain evidence="6">HN-11 Male</strain>
        <tissue evidence="6">Kidney and liver</tissue>
    </source>
</reference>
<keyword evidence="7" id="KW-1185">Reference proteome</keyword>
<proteinExistence type="predicted"/>
<feature type="region of interest" description="Disordered" evidence="3">
    <location>
        <begin position="225"/>
        <end position="244"/>
    </location>
</feature>
<accession>A0A8J6FS23</accession>
<dbReference type="InterPro" id="IPR002048">
    <property type="entry name" value="EF_hand_dom"/>
</dbReference>
<organism evidence="6 7">
    <name type="scientific">Eleutherodactylus coqui</name>
    <name type="common">Puerto Rican coqui</name>
    <dbReference type="NCBI Taxonomy" id="57060"/>
    <lineage>
        <taxon>Eukaryota</taxon>
        <taxon>Metazoa</taxon>
        <taxon>Chordata</taxon>
        <taxon>Craniata</taxon>
        <taxon>Vertebrata</taxon>
        <taxon>Euteleostomi</taxon>
        <taxon>Amphibia</taxon>
        <taxon>Batrachia</taxon>
        <taxon>Anura</taxon>
        <taxon>Neobatrachia</taxon>
        <taxon>Hyloidea</taxon>
        <taxon>Eleutherodactylidae</taxon>
        <taxon>Eleutherodactylinae</taxon>
        <taxon>Eleutherodactylus</taxon>
        <taxon>Eleutherodactylus</taxon>
    </lineage>
</organism>
<evidence type="ECO:0000313" key="7">
    <source>
        <dbReference type="Proteomes" id="UP000770717"/>
    </source>
</evidence>
<dbReference type="CDD" id="cd00052">
    <property type="entry name" value="EH"/>
    <property type="match status" value="1"/>
</dbReference>